<keyword evidence="7 12" id="KW-0653">Protein transport</keyword>
<dbReference type="GO" id="GO:0015031">
    <property type="term" value="P:protein transport"/>
    <property type="evidence" value="ECO:0007669"/>
    <property type="project" value="UniProtKB-KW"/>
</dbReference>
<dbReference type="GO" id="GO:0042719">
    <property type="term" value="C:mitochondrial intermembrane space chaperone complex"/>
    <property type="evidence" value="ECO:0007669"/>
    <property type="project" value="UniProtKB-ARBA"/>
</dbReference>
<evidence type="ECO:0000256" key="10">
    <source>
        <dbReference type="ARBA" id="ARBA00023157"/>
    </source>
</evidence>
<comment type="subunit">
    <text evidence="12">Heterohexamer.</text>
</comment>
<evidence type="ECO:0000313" key="14">
    <source>
        <dbReference type="EMBL" id="KAG5456078.1"/>
    </source>
</evidence>
<dbReference type="GO" id="GO:0005743">
    <property type="term" value="C:mitochondrial inner membrane"/>
    <property type="evidence" value="ECO:0007669"/>
    <property type="project" value="UniProtKB-SubCell"/>
</dbReference>
<comment type="similarity">
    <text evidence="2 12">Belongs to the small Tim family.</text>
</comment>
<keyword evidence="15" id="KW-1185">Reference proteome</keyword>
<keyword evidence="4" id="KW-0479">Metal-binding</keyword>
<evidence type="ECO:0000256" key="6">
    <source>
        <dbReference type="ARBA" id="ARBA00022833"/>
    </source>
</evidence>
<evidence type="ECO:0000256" key="7">
    <source>
        <dbReference type="ARBA" id="ARBA00022927"/>
    </source>
</evidence>
<name>A0A8H7ZN93_9FUNG</name>
<comment type="function">
    <text evidence="12">Mitochondrial intermembrane chaperone that participates in the import and insertion of some multi-pass transmembrane proteins into the mitochondrial inner membrane. Also required for the transfer of beta-barrel precursors from the TOM complex to the sorting and assembly machinery (SAM complex) of the outer membrane. Acts as a chaperone-like protein that protects the hydrophobic precursors from aggregation and guide them through the mitochondrial intermembrane space.</text>
</comment>
<dbReference type="OrthoDB" id="7813104at2759"/>
<evidence type="ECO:0000256" key="8">
    <source>
        <dbReference type="ARBA" id="ARBA00023010"/>
    </source>
</evidence>
<dbReference type="Pfam" id="PF02953">
    <property type="entry name" value="zf-Tim10_DDP"/>
    <property type="match status" value="1"/>
</dbReference>
<comment type="caution">
    <text evidence="14">The sequence shown here is derived from an EMBL/GenBank/DDBJ whole genome shotgun (WGS) entry which is preliminary data.</text>
</comment>
<evidence type="ECO:0000313" key="15">
    <source>
        <dbReference type="Proteomes" id="UP000673691"/>
    </source>
</evidence>
<evidence type="ECO:0000256" key="9">
    <source>
        <dbReference type="ARBA" id="ARBA00023128"/>
    </source>
</evidence>
<evidence type="ECO:0000256" key="11">
    <source>
        <dbReference type="ARBA" id="ARBA00023186"/>
    </source>
</evidence>
<dbReference type="EMBL" id="JAEFCI010012322">
    <property type="protein sequence ID" value="KAG5456078.1"/>
    <property type="molecule type" value="Genomic_DNA"/>
</dbReference>
<keyword evidence="10 12" id="KW-1015">Disulfide bond</keyword>
<protein>
    <recommendedName>
        <fullName evidence="12">Mitochondrial import inner membrane translocase subunit</fullName>
    </recommendedName>
</protein>
<gene>
    <name evidence="14" type="ORF">BJ554DRAFT_4283</name>
</gene>
<keyword evidence="3 12" id="KW-0813">Transport</keyword>
<dbReference type="FunFam" id="1.10.287.810:FF:000001">
    <property type="entry name" value="mitochondrial import inner membrane translocase subunit TIM13"/>
    <property type="match status" value="1"/>
</dbReference>
<sequence>MSAKKDEIMTQVRNELAVANAQELIHKMNHNCFKACCPRPGVKLDTSEQSCLNKCADRYMEAWNIVSKTYVKRVQSEAQQNSFT</sequence>
<keyword evidence="11 12" id="KW-0143">Chaperone</keyword>
<evidence type="ECO:0000259" key="13">
    <source>
        <dbReference type="Pfam" id="PF02953"/>
    </source>
</evidence>
<dbReference type="InterPro" id="IPR035427">
    <property type="entry name" value="Tim10-like_dom_sf"/>
</dbReference>
<keyword evidence="6" id="KW-0862">Zinc</keyword>
<evidence type="ECO:0000256" key="2">
    <source>
        <dbReference type="ARBA" id="ARBA00006720"/>
    </source>
</evidence>
<keyword evidence="5 12" id="KW-0472">Membrane</keyword>
<dbReference type="Proteomes" id="UP000673691">
    <property type="component" value="Unassembled WGS sequence"/>
</dbReference>
<keyword evidence="5 12" id="KW-0999">Mitochondrion inner membrane</keyword>
<organism evidence="14 15">
    <name type="scientific">Olpidium bornovanus</name>
    <dbReference type="NCBI Taxonomy" id="278681"/>
    <lineage>
        <taxon>Eukaryota</taxon>
        <taxon>Fungi</taxon>
        <taxon>Fungi incertae sedis</taxon>
        <taxon>Olpidiomycota</taxon>
        <taxon>Olpidiomycotina</taxon>
        <taxon>Olpidiomycetes</taxon>
        <taxon>Olpidiales</taxon>
        <taxon>Olpidiaceae</taxon>
        <taxon>Olpidium</taxon>
    </lineage>
</organism>
<dbReference type="GO" id="GO:0045039">
    <property type="term" value="P:protein insertion into mitochondrial inner membrane"/>
    <property type="evidence" value="ECO:0007669"/>
    <property type="project" value="UniProtKB-ARBA"/>
</dbReference>
<evidence type="ECO:0000256" key="12">
    <source>
        <dbReference type="RuleBase" id="RU367043"/>
    </source>
</evidence>
<evidence type="ECO:0000256" key="3">
    <source>
        <dbReference type="ARBA" id="ARBA00022448"/>
    </source>
</evidence>
<feature type="domain" description="Tim10-like" evidence="13">
    <location>
        <begin position="11"/>
        <end position="71"/>
    </location>
</feature>
<dbReference type="SUPFAM" id="SSF144122">
    <property type="entry name" value="Tim10-like"/>
    <property type="match status" value="1"/>
</dbReference>
<dbReference type="GO" id="GO:0046872">
    <property type="term" value="F:metal ion binding"/>
    <property type="evidence" value="ECO:0007669"/>
    <property type="project" value="UniProtKB-KW"/>
</dbReference>
<proteinExistence type="inferred from homology"/>
<evidence type="ECO:0000256" key="5">
    <source>
        <dbReference type="ARBA" id="ARBA00022792"/>
    </source>
</evidence>
<dbReference type="AlphaFoldDB" id="A0A8H7ZN93"/>
<evidence type="ECO:0000256" key="4">
    <source>
        <dbReference type="ARBA" id="ARBA00022723"/>
    </source>
</evidence>
<accession>A0A8H7ZN93</accession>
<keyword evidence="8 12" id="KW-0811">Translocation</keyword>
<evidence type="ECO:0000256" key="1">
    <source>
        <dbReference type="ARBA" id="ARBA00004137"/>
    </source>
</evidence>
<dbReference type="InterPro" id="IPR004217">
    <property type="entry name" value="Tim10-like"/>
</dbReference>
<dbReference type="Gene3D" id="1.10.287.810">
    <property type="entry name" value="Mitochondrial import inner membrane translocase subunit tim13 like domains"/>
    <property type="match status" value="1"/>
</dbReference>
<keyword evidence="9 12" id="KW-0496">Mitochondrion</keyword>
<comment type="subcellular location">
    <subcellularLocation>
        <location evidence="1 12">Mitochondrion inner membrane</location>
        <topology evidence="1 12">Peripheral membrane protein</topology>
        <orientation evidence="1 12">Intermembrane side</orientation>
    </subcellularLocation>
</comment>
<reference evidence="14 15" key="1">
    <citation type="journal article" name="Sci. Rep.">
        <title>Genome-scale phylogenetic analyses confirm Olpidium as the closest living zoosporic fungus to the non-flagellated, terrestrial fungi.</title>
        <authorList>
            <person name="Chang Y."/>
            <person name="Rochon D."/>
            <person name="Sekimoto S."/>
            <person name="Wang Y."/>
            <person name="Chovatia M."/>
            <person name="Sandor L."/>
            <person name="Salamov A."/>
            <person name="Grigoriev I.V."/>
            <person name="Stajich J.E."/>
            <person name="Spatafora J.W."/>
        </authorList>
    </citation>
    <scope>NUCLEOTIDE SEQUENCE [LARGE SCALE GENOMIC DNA]</scope>
    <source>
        <strain evidence="14">S191</strain>
    </source>
</reference>
<comment type="domain">
    <text evidence="12">The twin CX3C motif contains 4 conserved Cys residues that form 2 disulfide bonds in the mitochondrial intermembrane space.</text>
</comment>